<dbReference type="PANTHER" id="PTHR10971">
    <property type="entry name" value="MRNA EXPORT FACTOR AND BUB3"/>
    <property type="match status" value="1"/>
</dbReference>
<dbReference type="SUPFAM" id="SSF50978">
    <property type="entry name" value="WD40 repeat-like"/>
    <property type="match status" value="1"/>
</dbReference>
<dbReference type="EMBL" id="PITK01000313">
    <property type="protein sequence ID" value="TBU15319.1"/>
    <property type="molecule type" value="Genomic_DNA"/>
</dbReference>
<evidence type="ECO:0000256" key="3">
    <source>
        <dbReference type="PROSITE-ProRule" id="PRU00221"/>
    </source>
</evidence>
<comment type="caution">
    <text evidence="4">The sequence shown here is derived from an EMBL/GenBank/DDBJ whole genome shotgun (WGS) entry which is preliminary data.</text>
</comment>
<dbReference type="InterPro" id="IPR015943">
    <property type="entry name" value="WD40/YVTN_repeat-like_dom_sf"/>
</dbReference>
<feature type="repeat" description="WD" evidence="3">
    <location>
        <begin position="105"/>
        <end position="146"/>
    </location>
</feature>
<reference evidence="4 5" key="1">
    <citation type="submission" date="2017-12" db="EMBL/GenBank/DDBJ databases">
        <authorList>
            <person name="Pombert J.-F."/>
            <person name="Haag K.L."/>
            <person name="Ebert D."/>
        </authorList>
    </citation>
    <scope>NUCLEOTIDE SEQUENCE [LARGE SCALE GENOMIC DNA]</scope>
    <source>
        <strain evidence="4">IL-G-3</strain>
    </source>
</reference>
<sequence length="352" mass="40002">MIKRPVIDKSKFYDFKHVNSCFVTNSEIISGSICNNTNIISLGSSNGDLKLFTLKNDKIENFCDLQFMDSPIFCVEWVNKENIALGLGTGQVLIYNVVTDTNSLIFCHEGSIRSIKNNFSREMIFTGSTDGSIKGWDLRTNKCEISLISQTESSPKPKRKNNIIYQDRRINSDDTGCINQRSTITAMEFINDYNLCSSQTPGSKICIWDLRYTKKGFFTHLSYEISRKAVYGILSYNNKIYCASSDGRILILRNDGTVSRILGDPNINSSYGNIIYDRYNDMILAGLKNRVFLINENNYQNIGFKMLELGNINGVISSNNNLITYGTSNNIEIYESIFDNKYNLFDLIIYSL</sequence>
<dbReference type="STRING" id="1176355.A0A4Q9LYF1"/>
<keyword evidence="2" id="KW-0677">Repeat</keyword>
<proteinExistence type="predicted"/>
<dbReference type="VEuPathDB" id="MicrosporidiaDB:CWI38_0313p0020"/>
<dbReference type="InterPro" id="IPR036322">
    <property type="entry name" value="WD40_repeat_dom_sf"/>
</dbReference>
<dbReference type="SMART" id="SM00320">
    <property type="entry name" value="WD40"/>
    <property type="match status" value="4"/>
</dbReference>
<protein>
    <submittedName>
        <fullName evidence="4">Uncharacterized protein</fullName>
    </submittedName>
</protein>
<evidence type="ECO:0000256" key="2">
    <source>
        <dbReference type="ARBA" id="ARBA00022737"/>
    </source>
</evidence>
<dbReference type="InterPro" id="IPR019775">
    <property type="entry name" value="WD40_repeat_CS"/>
</dbReference>
<keyword evidence="5" id="KW-1185">Reference proteome</keyword>
<accession>A0A4Q9LYF1</accession>
<dbReference type="Proteomes" id="UP000292282">
    <property type="component" value="Unassembled WGS sequence"/>
</dbReference>
<dbReference type="PROSITE" id="PS50294">
    <property type="entry name" value="WD_REPEATS_REGION"/>
    <property type="match status" value="1"/>
</dbReference>
<evidence type="ECO:0000313" key="5">
    <source>
        <dbReference type="Proteomes" id="UP000292282"/>
    </source>
</evidence>
<dbReference type="PROSITE" id="PS50082">
    <property type="entry name" value="WD_REPEATS_2"/>
    <property type="match status" value="1"/>
</dbReference>
<dbReference type="Gene3D" id="2.130.10.10">
    <property type="entry name" value="YVTN repeat-like/Quinoprotein amine dehydrogenase"/>
    <property type="match status" value="1"/>
</dbReference>
<gene>
    <name evidence="4" type="ORF">CWI38_0313p0020</name>
</gene>
<evidence type="ECO:0000256" key="1">
    <source>
        <dbReference type="ARBA" id="ARBA00022574"/>
    </source>
</evidence>
<dbReference type="PROSITE" id="PS00678">
    <property type="entry name" value="WD_REPEATS_1"/>
    <property type="match status" value="1"/>
</dbReference>
<dbReference type="InterPro" id="IPR001680">
    <property type="entry name" value="WD40_rpt"/>
</dbReference>
<dbReference type="AlphaFoldDB" id="A0A4Q9LYF1"/>
<keyword evidence="1 3" id="KW-0853">WD repeat</keyword>
<evidence type="ECO:0000313" key="4">
    <source>
        <dbReference type="EMBL" id="TBU15319.1"/>
    </source>
</evidence>
<name>A0A4Q9LYF1_9MICR</name>
<dbReference type="OrthoDB" id="342131at2759"/>
<organism evidence="4 5">
    <name type="scientific">Hamiltosporidium tvaerminnensis</name>
    <dbReference type="NCBI Taxonomy" id="1176355"/>
    <lineage>
        <taxon>Eukaryota</taxon>
        <taxon>Fungi</taxon>
        <taxon>Fungi incertae sedis</taxon>
        <taxon>Microsporidia</taxon>
        <taxon>Dubosqiidae</taxon>
        <taxon>Hamiltosporidium</taxon>
    </lineage>
</organism>